<accession>A0A074ZXW3</accession>
<sequence>MVDEKDGSTFAEFTIFWRLPIFKAVLHIVGLYNDRLDVYGLFNGMSTEPTAYNNIQIDTIFIILKLFGIISKSGLQNATRVGELALACLIGTVK</sequence>
<dbReference type="EMBL" id="KL596636">
    <property type="protein sequence ID" value="KER32278.1"/>
    <property type="molecule type" value="Genomic_DNA"/>
</dbReference>
<name>A0A074ZXW3_OPIVI</name>
<dbReference type="GeneID" id="20315891"/>
<dbReference type="CTD" id="20315891"/>
<evidence type="ECO:0000313" key="2">
    <source>
        <dbReference type="Proteomes" id="UP000054324"/>
    </source>
</evidence>
<gene>
    <name evidence="1" type="ORF">T265_01703</name>
</gene>
<evidence type="ECO:0000313" key="1">
    <source>
        <dbReference type="EMBL" id="KER32278.1"/>
    </source>
</evidence>
<organism evidence="1 2">
    <name type="scientific">Opisthorchis viverrini</name>
    <name type="common">Southeast Asian liver fluke</name>
    <dbReference type="NCBI Taxonomy" id="6198"/>
    <lineage>
        <taxon>Eukaryota</taxon>
        <taxon>Metazoa</taxon>
        <taxon>Spiralia</taxon>
        <taxon>Lophotrochozoa</taxon>
        <taxon>Platyhelminthes</taxon>
        <taxon>Trematoda</taxon>
        <taxon>Digenea</taxon>
        <taxon>Opisthorchiida</taxon>
        <taxon>Opisthorchiata</taxon>
        <taxon>Opisthorchiidae</taxon>
        <taxon>Opisthorchis</taxon>
    </lineage>
</organism>
<dbReference type="Proteomes" id="UP000054324">
    <property type="component" value="Unassembled WGS sequence"/>
</dbReference>
<protein>
    <submittedName>
        <fullName evidence="1">Uncharacterized protein</fullName>
    </submittedName>
</protein>
<reference evidence="1 2" key="1">
    <citation type="submission" date="2013-11" db="EMBL/GenBank/DDBJ databases">
        <title>Opisthorchis viverrini - life in the bile duct.</title>
        <authorList>
            <person name="Young N.D."/>
            <person name="Nagarajan N."/>
            <person name="Lin S.J."/>
            <person name="Korhonen P.K."/>
            <person name="Jex A.R."/>
            <person name="Hall R.S."/>
            <person name="Safavi-Hemami H."/>
            <person name="Kaewkong W."/>
            <person name="Bertrand D."/>
            <person name="Gao S."/>
            <person name="Seet Q."/>
            <person name="Wongkham S."/>
            <person name="Teh B.T."/>
            <person name="Wongkham C."/>
            <person name="Intapan P.M."/>
            <person name="Maleewong W."/>
            <person name="Yang X."/>
            <person name="Hu M."/>
            <person name="Wang Z."/>
            <person name="Hofmann A."/>
            <person name="Sternberg P.W."/>
            <person name="Tan P."/>
            <person name="Wang J."/>
            <person name="Gasser R.B."/>
        </authorList>
    </citation>
    <scope>NUCLEOTIDE SEQUENCE [LARGE SCALE GENOMIC DNA]</scope>
</reference>
<dbReference type="AlphaFoldDB" id="A0A074ZXW3"/>
<dbReference type="RefSeq" id="XP_009164033.1">
    <property type="nucleotide sequence ID" value="XM_009165769.1"/>
</dbReference>
<proteinExistence type="predicted"/>
<dbReference type="KEGG" id="ovi:T265_01703"/>
<keyword evidence="2" id="KW-1185">Reference proteome</keyword>